<name>A0A2S9JPH2_9HYPH</name>
<comment type="caution">
    <text evidence="1">The sequence shown here is derived from an EMBL/GenBank/DDBJ whole genome shotgun (WGS) entry which is preliminary data.</text>
</comment>
<dbReference type="AlphaFoldDB" id="A0A2S9JPH2"/>
<dbReference type="Proteomes" id="UP000238563">
    <property type="component" value="Unassembled WGS sequence"/>
</dbReference>
<accession>A0A2S9JPH2</accession>
<proteinExistence type="predicted"/>
<sequence length="139" mass="15527">MAIRRKAFVGWPLVTKQIYRSSKGRNIIGSAGDIPFKGPPQRQASRIAFGERRATGTADPVLQSLHADLKVVVIVHIAGVLELDLSAVENVEQILRRGVMDEPGFRRDGRTAFEGIRHEDAENSDNGRIPIFHRHVPWI</sequence>
<gene>
    <name evidence="1" type="ORF">C5750_07170</name>
</gene>
<keyword evidence="2" id="KW-1185">Reference proteome</keyword>
<dbReference type="EMBL" id="PVBT01000002">
    <property type="protein sequence ID" value="PRD54972.1"/>
    <property type="molecule type" value="Genomic_DNA"/>
</dbReference>
<organism evidence="1 2">
    <name type="scientific">Phyllobacterium myrsinacearum</name>
    <dbReference type="NCBI Taxonomy" id="28101"/>
    <lineage>
        <taxon>Bacteria</taxon>
        <taxon>Pseudomonadati</taxon>
        <taxon>Pseudomonadota</taxon>
        <taxon>Alphaproteobacteria</taxon>
        <taxon>Hyphomicrobiales</taxon>
        <taxon>Phyllobacteriaceae</taxon>
        <taxon>Phyllobacterium</taxon>
    </lineage>
</organism>
<reference evidence="1 2" key="1">
    <citation type="submission" date="2018-02" db="EMBL/GenBank/DDBJ databases">
        <title>The draft genome of Phyllobacterium myrsinacearum DSM5892.</title>
        <authorList>
            <person name="Li L."/>
            <person name="Liu L."/>
            <person name="Zhang X."/>
            <person name="Wang T."/>
        </authorList>
    </citation>
    <scope>NUCLEOTIDE SEQUENCE [LARGE SCALE GENOMIC DNA]</scope>
    <source>
        <strain evidence="1 2">DSM 5892</strain>
    </source>
</reference>
<evidence type="ECO:0000313" key="1">
    <source>
        <dbReference type="EMBL" id="PRD54972.1"/>
    </source>
</evidence>
<evidence type="ECO:0000313" key="2">
    <source>
        <dbReference type="Proteomes" id="UP000238563"/>
    </source>
</evidence>
<protein>
    <submittedName>
        <fullName evidence="1">Uncharacterized protein</fullName>
    </submittedName>
</protein>